<proteinExistence type="inferred from homology"/>
<dbReference type="GO" id="GO:0005524">
    <property type="term" value="F:ATP binding"/>
    <property type="evidence" value="ECO:0007669"/>
    <property type="project" value="UniProtKB-KW"/>
</dbReference>
<dbReference type="GO" id="GO:0046656">
    <property type="term" value="P:folic acid biosynthetic process"/>
    <property type="evidence" value="ECO:0007669"/>
    <property type="project" value="UniProtKB-KW"/>
</dbReference>
<evidence type="ECO:0000256" key="17">
    <source>
        <dbReference type="ARBA" id="ARBA00030592"/>
    </source>
</evidence>
<dbReference type="Proteomes" id="UP000194798">
    <property type="component" value="Unassembled WGS sequence"/>
</dbReference>
<evidence type="ECO:0000256" key="22">
    <source>
        <dbReference type="ARBA" id="ARBA00049161"/>
    </source>
</evidence>
<comment type="pathway">
    <text evidence="3">Cofactor biosynthesis; tetrahydrofolate biosynthesis; 7,8-dihydrofolate from 2-amino-4-hydroxy-6-hydroxymethyl-7,8-dihydropteridine diphosphate and 4-aminobenzoate: step 2/2.</text>
</comment>
<keyword evidence="15" id="KW-0289">Folate biosynthesis</keyword>
<dbReference type="UniPathway" id="UPA00077">
    <property type="reaction ID" value="UER00157"/>
</dbReference>
<dbReference type="InterPro" id="IPR004101">
    <property type="entry name" value="Mur_ligase_C"/>
</dbReference>
<dbReference type="PANTHER" id="PTHR11136">
    <property type="entry name" value="FOLYLPOLYGLUTAMATE SYNTHASE-RELATED"/>
    <property type="match status" value="1"/>
</dbReference>
<dbReference type="GO" id="GO:0046654">
    <property type="term" value="P:tetrahydrofolate biosynthetic process"/>
    <property type="evidence" value="ECO:0007669"/>
    <property type="project" value="UniProtKB-UniPathway"/>
</dbReference>
<evidence type="ECO:0000256" key="19">
    <source>
        <dbReference type="ARBA" id="ARBA00047493"/>
    </source>
</evidence>
<feature type="domain" description="Mur ligase central" evidence="25">
    <location>
        <begin position="47"/>
        <end position="186"/>
    </location>
</feature>
<dbReference type="NCBIfam" id="NF008101">
    <property type="entry name" value="PRK10846.1"/>
    <property type="match status" value="1"/>
</dbReference>
<dbReference type="Pfam" id="PF08245">
    <property type="entry name" value="Mur_ligase_M"/>
    <property type="match status" value="1"/>
</dbReference>
<dbReference type="Gene3D" id="3.40.1190.10">
    <property type="entry name" value="Mur-like, catalytic domain"/>
    <property type="match status" value="1"/>
</dbReference>
<keyword evidence="14" id="KW-0460">Magnesium</keyword>
<comment type="catalytic activity">
    <reaction evidence="22">
        <text>7,8-dihydropteroate + L-glutamate + ATP = 7,8-dihydrofolate + ADP + phosphate + H(+)</text>
        <dbReference type="Rhea" id="RHEA:23584"/>
        <dbReference type="ChEBI" id="CHEBI:15378"/>
        <dbReference type="ChEBI" id="CHEBI:17839"/>
        <dbReference type="ChEBI" id="CHEBI:29985"/>
        <dbReference type="ChEBI" id="CHEBI:30616"/>
        <dbReference type="ChEBI" id="CHEBI:43474"/>
        <dbReference type="ChEBI" id="CHEBI:57451"/>
        <dbReference type="ChEBI" id="CHEBI:456216"/>
        <dbReference type="EC" id="6.3.2.12"/>
    </reaction>
</comment>
<evidence type="ECO:0000259" key="24">
    <source>
        <dbReference type="Pfam" id="PF02875"/>
    </source>
</evidence>
<protein>
    <recommendedName>
        <fullName evidence="9">Dihydrofolate synthase/folylpolyglutamate synthase</fullName>
        <ecNumber evidence="7">6.3.2.12</ecNumber>
        <ecNumber evidence="8">6.3.2.17</ecNumber>
    </recommendedName>
    <alternativeName>
        <fullName evidence="18">Folylpoly-gamma-glutamate synthetase-dihydrofolate synthetase</fullName>
    </alternativeName>
    <alternativeName>
        <fullName evidence="16">Folylpolyglutamate synthetase</fullName>
    </alternativeName>
    <alternativeName>
        <fullName evidence="17">Tetrahydrofolylpolyglutamate synthase</fullName>
    </alternativeName>
</protein>
<evidence type="ECO:0000256" key="13">
    <source>
        <dbReference type="ARBA" id="ARBA00022840"/>
    </source>
</evidence>
<dbReference type="SUPFAM" id="SSF53244">
    <property type="entry name" value="MurD-like peptide ligases, peptide-binding domain"/>
    <property type="match status" value="1"/>
</dbReference>
<evidence type="ECO:0000313" key="27">
    <source>
        <dbReference type="Proteomes" id="UP000194798"/>
    </source>
</evidence>
<dbReference type="GO" id="GO:0046872">
    <property type="term" value="F:metal ion binding"/>
    <property type="evidence" value="ECO:0007669"/>
    <property type="project" value="UniProtKB-KW"/>
</dbReference>
<dbReference type="RefSeq" id="WP_086489749.1">
    <property type="nucleotide sequence ID" value="NZ_MSLT01000024.1"/>
</dbReference>
<evidence type="ECO:0000313" key="26">
    <source>
        <dbReference type="EMBL" id="OUD11732.1"/>
    </source>
</evidence>
<comment type="similarity">
    <text evidence="5 23">Belongs to the folylpolyglutamate synthase family.</text>
</comment>
<evidence type="ECO:0000256" key="1">
    <source>
        <dbReference type="ARBA" id="ARBA00001946"/>
    </source>
</evidence>
<dbReference type="PANTHER" id="PTHR11136:SF0">
    <property type="entry name" value="DIHYDROFOLATE SYNTHETASE-RELATED"/>
    <property type="match status" value="1"/>
</dbReference>
<comment type="caution">
    <text evidence="26">The sequence shown here is derived from an EMBL/GenBank/DDBJ whole genome shotgun (WGS) entry which is preliminary data.</text>
</comment>
<evidence type="ECO:0000256" key="16">
    <source>
        <dbReference type="ARBA" id="ARBA00030048"/>
    </source>
</evidence>
<evidence type="ECO:0000256" key="3">
    <source>
        <dbReference type="ARBA" id="ARBA00004799"/>
    </source>
</evidence>
<evidence type="ECO:0000256" key="10">
    <source>
        <dbReference type="ARBA" id="ARBA00022598"/>
    </source>
</evidence>
<dbReference type="Pfam" id="PF02875">
    <property type="entry name" value="Mur_ligase_C"/>
    <property type="match status" value="1"/>
</dbReference>
<feature type="domain" description="Mur ligase C-terminal" evidence="24">
    <location>
        <begin position="288"/>
        <end position="409"/>
    </location>
</feature>
<comment type="cofactor">
    <cofactor evidence="1">
        <name>Mg(2+)</name>
        <dbReference type="ChEBI" id="CHEBI:18420"/>
    </cofactor>
</comment>
<keyword evidence="13 23" id="KW-0067">ATP-binding</keyword>
<evidence type="ECO:0000259" key="25">
    <source>
        <dbReference type="Pfam" id="PF08245"/>
    </source>
</evidence>
<dbReference type="GO" id="GO:0005737">
    <property type="term" value="C:cytoplasm"/>
    <property type="evidence" value="ECO:0007669"/>
    <property type="project" value="TreeGrafter"/>
</dbReference>
<dbReference type="EMBL" id="MSLT01000024">
    <property type="protein sequence ID" value="OUD11732.1"/>
    <property type="molecule type" value="Genomic_DNA"/>
</dbReference>
<evidence type="ECO:0000256" key="20">
    <source>
        <dbReference type="ARBA" id="ARBA00047808"/>
    </source>
</evidence>
<evidence type="ECO:0000256" key="12">
    <source>
        <dbReference type="ARBA" id="ARBA00022741"/>
    </source>
</evidence>
<evidence type="ECO:0000256" key="8">
    <source>
        <dbReference type="ARBA" id="ARBA00013025"/>
    </source>
</evidence>
<dbReference type="AlphaFoldDB" id="A0A251X3J0"/>
<keyword evidence="27" id="KW-1185">Reference proteome</keyword>
<comment type="catalytic activity">
    <reaction evidence="19">
        <text>(6S)-5,6,7,8-tetrahydrofolyl-(gamma-L-Glu)(n) + L-glutamate + ATP = (6S)-5,6,7,8-tetrahydrofolyl-(gamma-L-Glu)(n+1) + ADP + phosphate + H(+)</text>
        <dbReference type="Rhea" id="RHEA:10580"/>
        <dbReference type="Rhea" id="RHEA-COMP:14738"/>
        <dbReference type="Rhea" id="RHEA-COMP:14740"/>
        <dbReference type="ChEBI" id="CHEBI:15378"/>
        <dbReference type="ChEBI" id="CHEBI:29985"/>
        <dbReference type="ChEBI" id="CHEBI:30616"/>
        <dbReference type="ChEBI" id="CHEBI:43474"/>
        <dbReference type="ChEBI" id="CHEBI:141005"/>
        <dbReference type="ChEBI" id="CHEBI:456216"/>
        <dbReference type="EC" id="6.3.2.17"/>
    </reaction>
</comment>
<sequence length="423" mass="47442">MRFKTLIEWLNWQNTLHPHLIDLELSRCQHVAELLDLLPFPCPVITVGGTNGKGSCVTLLEAILRAEGYRTAHYLSPHLLDFTERLCFDHQEVTEADFCRAFAAVDAARGEITLTSFEFITLAALWLIREKKPDVAILEVGLGGRLDVVNLIDPQVALITNVALDHTEWLGETREKIGFEKAGILRPNGLAVYGEFNPPLSVLRQAEILDAQLYYWQQDFHFTRLGSHRWTWWCKTVAYDDLPLPALSGEQQLQNAANVLMVLTLLRERLPVSKAAIIAGLTQARLLGRLQCLPELPRRLFDVAHNAHGAVVLRKFLQQNQVDGKTHALVGIMRDKDIHALLSEILAEIDVWHIAAPQVARAATVEQLEATLQDLGAMSRYRYDSVAQAYEQAVAMLGERDQLVVFGSFFTVAEALRAAGFKK</sequence>
<dbReference type="EC" id="6.3.2.17" evidence="8"/>
<dbReference type="InterPro" id="IPR036565">
    <property type="entry name" value="Mur-like_cat_sf"/>
</dbReference>
<name>A0A251X3J0_9GAMM</name>
<organism evidence="26 27">
    <name type="scientific">Thioflexithrix psekupsensis</name>
    <dbReference type="NCBI Taxonomy" id="1570016"/>
    <lineage>
        <taxon>Bacteria</taxon>
        <taxon>Pseudomonadati</taxon>
        <taxon>Pseudomonadota</taxon>
        <taxon>Gammaproteobacteria</taxon>
        <taxon>Thiotrichales</taxon>
        <taxon>Thioflexithrix</taxon>
    </lineage>
</organism>
<dbReference type="SUPFAM" id="SSF53623">
    <property type="entry name" value="MurD-like peptide ligases, catalytic domain"/>
    <property type="match status" value="1"/>
</dbReference>
<keyword evidence="12 23" id="KW-0547">Nucleotide-binding</keyword>
<dbReference type="OrthoDB" id="9809356at2"/>
<dbReference type="InterPro" id="IPR001645">
    <property type="entry name" value="Folylpolyglutamate_synth"/>
</dbReference>
<comment type="catalytic activity">
    <reaction evidence="20">
        <text>10-formyltetrahydrofolyl-(gamma-L-Glu)(n) + L-glutamate + ATP = 10-formyltetrahydrofolyl-(gamma-L-Glu)(n+1) + ADP + phosphate + H(+)</text>
        <dbReference type="Rhea" id="RHEA:51904"/>
        <dbReference type="Rhea" id="RHEA-COMP:13088"/>
        <dbReference type="Rhea" id="RHEA-COMP:14300"/>
        <dbReference type="ChEBI" id="CHEBI:15378"/>
        <dbReference type="ChEBI" id="CHEBI:29985"/>
        <dbReference type="ChEBI" id="CHEBI:30616"/>
        <dbReference type="ChEBI" id="CHEBI:43474"/>
        <dbReference type="ChEBI" id="CHEBI:134413"/>
        <dbReference type="ChEBI" id="CHEBI:456216"/>
        <dbReference type="EC" id="6.3.2.17"/>
    </reaction>
</comment>
<dbReference type="FunFam" id="3.40.1190.10:FF:000004">
    <property type="entry name" value="Dihydrofolate synthase/folylpolyglutamate synthase"/>
    <property type="match status" value="1"/>
</dbReference>
<evidence type="ECO:0000256" key="14">
    <source>
        <dbReference type="ARBA" id="ARBA00022842"/>
    </source>
</evidence>
<evidence type="ECO:0000256" key="4">
    <source>
        <dbReference type="ARBA" id="ARBA00005150"/>
    </source>
</evidence>
<comment type="catalytic activity">
    <reaction evidence="21">
        <text>(6R)-5,10-methylenetetrahydrofolyl-(gamma-L-Glu)(n) + L-glutamate + ATP = (6R)-5,10-methylenetetrahydrofolyl-(gamma-L-Glu)(n+1) + ADP + phosphate + H(+)</text>
        <dbReference type="Rhea" id="RHEA:51912"/>
        <dbReference type="Rhea" id="RHEA-COMP:13257"/>
        <dbReference type="Rhea" id="RHEA-COMP:13258"/>
        <dbReference type="ChEBI" id="CHEBI:15378"/>
        <dbReference type="ChEBI" id="CHEBI:29985"/>
        <dbReference type="ChEBI" id="CHEBI:30616"/>
        <dbReference type="ChEBI" id="CHEBI:43474"/>
        <dbReference type="ChEBI" id="CHEBI:136572"/>
        <dbReference type="ChEBI" id="CHEBI:456216"/>
        <dbReference type="EC" id="6.3.2.17"/>
    </reaction>
</comment>
<keyword evidence="11" id="KW-0479">Metal-binding</keyword>
<evidence type="ECO:0000256" key="21">
    <source>
        <dbReference type="ARBA" id="ARBA00049035"/>
    </source>
</evidence>
<comment type="pathway">
    <text evidence="4">Cofactor biosynthesis; tetrahydrofolylpolyglutamate biosynthesis.</text>
</comment>
<dbReference type="GO" id="GO:0008841">
    <property type="term" value="F:dihydrofolate synthase activity"/>
    <property type="evidence" value="ECO:0007669"/>
    <property type="project" value="UniProtKB-EC"/>
</dbReference>
<dbReference type="EC" id="6.3.2.12" evidence="7"/>
<accession>A0A251X3J0</accession>
<comment type="subunit">
    <text evidence="6">Monomer.</text>
</comment>
<dbReference type="InterPro" id="IPR013221">
    <property type="entry name" value="Mur_ligase_cen"/>
</dbReference>
<comment type="function">
    <text evidence="2">Functions in two distinct reactions of the de novo folate biosynthetic pathway. Catalyzes the addition of a glutamate residue to dihydropteroate (7,8-dihydropteroate or H2Pte) to form dihydrofolate (7,8-dihydrofolate monoglutamate or H2Pte-Glu). Also catalyzes successive additions of L-glutamate to tetrahydrofolate or 10-formyltetrahydrofolate or 5,10-methylenetetrahydrofolate, leading to folylpolyglutamate derivatives.</text>
</comment>
<evidence type="ECO:0000256" key="15">
    <source>
        <dbReference type="ARBA" id="ARBA00022909"/>
    </source>
</evidence>
<evidence type="ECO:0000256" key="6">
    <source>
        <dbReference type="ARBA" id="ARBA00011245"/>
    </source>
</evidence>
<evidence type="ECO:0000256" key="11">
    <source>
        <dbReference type="ARBA" id="ARBA00022723"/>
    </source>
</evidence>
<evidence type="ECO:0000256" key="2">
    <source>
        <dbReference type="ARBA" id="ARBA00002714"/>
    </source>
</evidence>
<reference evidence="26 27" key="1">
    <citation type="submission" date="2016-12" db="EMBL/GenBank/DDBJ databases">
        <title>Thioflexothrix psekupsii D3 genome sequencing and assembly.</title>
        <authorList>
            <person name="Fomenkov A."/>
            <person name="Vincze T."/>
            <person name="Grabovich M."/>
            <person name="Anton B.P."/>
            <person name="Dubinina G."/>
            <person name="Orlova M."/>
            <person name="Belousova E."/>
            <person name="Roberts R.J."/>
        </authorList>
    </citation>
    <scope>NUCLEOTIDE SEQUENCE [LARGE SCALE GENOMIC DNA]</scope>
    <source>
        <strain evidence="26">D3</strain>
    </source>
</reference>
<dbReference type="Gene3D" id="3.90.190.20">
    <property type="entry name" value="Mur ligase, C-terminal domain"/>
    <property type="match status" value="1"/>
</dbReference>
<evidence type="ECO:0000256" key="23">
    <source>
        <dbReference type="PIRNR" id="PIRNR001563"/>
    </source>
</evidence>
<dbReference type="InterPro" id="IPR036615">
    <property type="entry name" value="Mur_ligase_C_dom_sf"/>
</dbReference>
<gene>
    <name evidence="26" type="ORF">TPSD3_16925</name>
</gene>
<evidence type="ECO:0000256" key="5">
    <source>
        <dbReference type="ARBA" id="ARBA00008276"/>
    </source>
</evidence>
<dbReference type="PIRSF" id="PIRSF001563">
    <property type="entry name" value="Folylpolyglu_synth"/>
    <property type="match status" value="1"/>
</dbReference>
<evidence type="ECO:0000256" key="18">
    <source>
        <dbReference type="ARBA" id="ARBA00032510"/>
    </source>
</evidence>
<dbReference type="GO" id="GO:0004326">
    <property type="term" value="F:tetrahydrofolylpolyglutamate synthase activity"/>
    <property type="evidence" value="ECO:0007669"/>
    <property type="project" value="UniProtKB-EC"/>
</dbReference>
<evidence type="ECO:0000256" key="9">
    <source>
        <dbReference type="ARBA" id="ARBA00019357"/>
    </source>
</evidence>
<evidence type="ECO:0000256" key="7">
    <source>
        <dbReference type="ARBA" id="ARBA00013023"/>
    </source>
</evidence>
<dbReference type="NCBIfam" id="TIGR01499">
    <property type="entry name" value="folC"/>
    <property type="match status" value="1"/>
</dbReference>
<keyword evidence="10 23" id="KW-0436">Ligase</keyword>